<comment type="caution">
    <text evidence="2">The sequence shown here is derived from an EMBL/GenBank/DDBJ whole genome shotgun (WGS) entry which is preliminary data.</text>
</comment>
<evidence type="ECO:0000313" key="2">
    <source>
        <dbReference type="EMBL" id="MDA3614852.1"/>
    </source>
</evidence>
<accession>A0ABT4UJ38</accession>
<dbReference type="RefSeq" id="WP_407031177.1">
    <property type="nucleotide sequence ID" value="NZ_JAQGEF010000008.1"/>
</dbReference>
<dbReference type="Gene3D" id="3.10.180.10">
    <property type="entry name" value="2,3-Dihydroxybiphenyl 1,2-Dioxygenase, domain 1"/>
    <property type="match status" value="1"/>
</dbReference>
<gene>
    <name evidence="2" type="ORF">O3P16_08530</name>
</gene>
<sequence length="132" mass="15534">MQNFYLSYITIGVTDLEALKYFYCRLFHTKPFKETDQYFFIKIGNINLAFCAWDYLQNKQIPLAKGNGKGLLSINVWDEPSVDNMHEALKHLNATIIQAPERLSNNCYRLYFMDIENNSWEIIYNPAFSITE</sequence>
<proteinExistence type="predicted"/>
<keyword evidence="3" id="KW-1185">Reference proteome</keyword>
<reference evidence="2 3" key="1">
    <citation type="submission" date="2022-12" db="EMBL/GenBank/DDBJ databases">
        <title>Chitinophagaceae gen. sp. nov., a new member of the family Chitinophagaceae, isolated from soil in a chemical factory.</title>
        <authorList>
            <person name="Ke Z."/>
        </authorList>
    </citation>
    <scope>NUCLEOTIDE SEQUENCE [LARGE SCALE GENOMIC DNA]</scope>
    <source>
        <strain evidence="2 3">LY-5</strain>
    </source>
</reference>
<feature type="domain" description="VOC" evidence="1">
    <location>
        <begin position="5"/>
        <end position="125"/>
    </location>
</feature>
<dbReference type="Proteomes" id="UP001210231">
    <property type="component" value="Unassembled WGS sequence"/>
</dbReference>
<dbReference type="InterPro" id="IPR037523">
    <property type="entry name" value="VOC_core"/>
</dbReference>
<dbReference type="PANTHER" id="PTHR36503:SF1">
    <property type="entry name" value="BLR2520 PROTEIN"/>
    <property type="match status" value="1"/>
</dbReference>
<dbReference type="EMBL" id="JAQGEF010000008">
    <property type="protein sequence ID" value="MDA3614852.1"/>
    <property type="molecule type" value="Genomic_DNA"/>
</dbReference>
<organism evidence="2 3">
    <name type="scientific">Polluticaenibacter yanchengensis</name>
    <dbReference type="NCBI Taxonomy" id="3014562"/>
    <lineage>
        <taxon>Bacteria</taxon>
        <taxon>Pseudomonadati</taxon>
        <taxon>Bacteroidota</taxon>
        <taxon>Chitinophagia</taxon>
        <taxon>Chitinophagales</taxon>
        <taxon>Chitinophagaceae</taxon>
        <taxon>Polluticaenibacter</taxon>
    </lineage>
</organism>
<evidence type="ECO:0000313" key="3">
    <source>
        <dbReference type="Proteomes" id="UP001210231"/>
    </source>
</evidence>
<dbReference type="SUPFAM" id="SSF54593">
    <property type="entry name" value="Glyoxalase/Bleomycin resistance protein/Dihydroxybiphenyl dioxygenase"/>
    <property type="match status" value="1"/>
</dbReference>
<dbReference type="PROSITE" id="PS51819">
    <property type="entry name" value="VOC"/>
    <property type="match status" value="1"/>
</dbReference>
<dbReference type="InterPro" id="IPR029068">
    <property type="entry name" value="Glyas_Bleomycin-R_OHBP_Dase"/>
</dbReference>
<protein>
    <recommendedName>
        <fullName evidence="1">VOC domain-containing protein</fullName>
    </recommendedName>
</protein>
<dbReference type="PANTHER" id="PTHR36503">
    <property type="entry name" value="BLR2520 PROTEIN"/>
    <property type="match status" value="1"/>
</dbReference>
<evidence type="ECO:0000259" key="1">
    <source>
        <dbReference type="PROSITE" id="PS51819"/>
    </source>
</evidence>
<name>A0ABT4UJ38_9BACT</name>